<sequence>MYTPVIDVAAFLGLVAIALAAIVTLTRSMWPRRRLVPPRGQFVMAISDQPNAMSAWCATYTQASLVELEAAKVIMVIMGAMLVVSTTVASVWPGATLPAATIVVLAVGQLIGALPLVALTEAHQDRLDGLAASMAFPLGDQSHLRSIALPAVSQGKIARACVNLALAVICLSAAVLAIQIGIATSTPECVSGEGVVIWQEITVCAVDHEKINARANR</sequence>
<dbReference type="RefSeq" id="WP_066419754.1">
    <property type="nucleotide sequence ID" value="NZ_FKBS01000029.1"/>
</dbReference>
<evidence type="ECO:0000256" key="1">
    <source>
        <dbReference type="SAM" id="Phobius"/>
    </source>
</evidence>
<dbReference type="Proteomes" id="UP000077037">
    <property type="component" value="Unassembled WGS sequence"/>
</dbReference>
<feature type="transmembrane region" description="Helical" evidence="1">
    <location>
        <begin position="73"/>
        <end position="92"/>
    </location>
</feature>
<reference evidence="2 3" key="1">
    <citation type="submission" date="2016-03" db="EMBL/GenBank/DDBJ databases">
        <authorList>
            <consortium name="Pathogen Informatics"/>
        </authorList>
    </citation>
    <scope>NUCLEOTIDE SEQUENCE [LARGE SCALE GENOMIC DNA]</scope>
    <source>
        <strain evidence="2 3">NCTC13364</strain>
    </source>
</reference>
<feature type="transmembrane region" description="Helical" evidence="1">
    <location>
        <begin position="98"/>
        <end position="119"/>
    </location>
</feature>
<keyword evidence="1" id="KW-0472">Membrane</keyword>
<dbReference type="AlphaFoldDB" id="A0A157RB56"/>
<accession>A0A157RB56</accession>
<keyword evidence="1" id="KW-1133">Transmembrane helix</keyword>
<feature type="transmembrane region" description="Helical" evidence="1">
    <location>
        <begin position="6"/>
        <end position="25"/>
    </location>
</feature>
<keyword evidence="1" id="KW-0812">Transmembrane</keyword>
<evidence type="ECO:0000313" key="3">
    <source>
        <dbReference type="Proteomes" id="UP000077037"/>
    </source>
</evidence>
<dbReference type="EMBL" id="FKBS01000029">
    <property type="protein sequence ID" value="SAI55285.1"/>
    <property type="molecule type" value="Genomic_DNA"/>
</dbReference>
<organism evidence="2 3">
    <name type="scientific">Bordetella ansorpii</name>
    <dbReference type="NCBI Taxonomy" id="288768"/>
    <lineage>
        <taxon>Bacteria</taxon>
        <taxon>Pseudomonadati</taxon>
        <taxon>Pseudomonadota</taxon>
        <taxon>Betaproteobacteria</taxon>
        <taxon>Burkholderiales</taxon>
        <taxon>Alcaligenaceae</taxon>
        <taxon>Bordetella</taxon>
    </lineage>
</organism>
<name>A0A157RB56_9BORD</name>
<feature type="transmembrane region" description="Helical" evidence="1">
    <location>
        <begin position="160"/>
        <end position="182"/>
    </location>
</feature>
<evidence type="ECO:0000313" key="2">
    <source>
        <dbReference type="EMBL" id="SAI55285.1"/>
    </source>
</evidence>
<gene>
    <name evidence="2" type="ORF">SAMEA1982600_04613</name>
</gene>
<proteinExistence type="predicted"/>
<protein>
    <submittedName>
        <fullName evidence="2">Uncharacterized protein</fullName>
    </submittedName>
</protein>